<reference evidence="2 3" key="1">
    <citation type="journal article" date="2018" name="Biotechnol. Biofuels">
        <title>Integrative visual omics of the white-rot fungus Polyporus brumalis exposes the biotechnological potential of its oxidative enzymes for delignifying raw plant biomass.</title>
        <authorList>
            <person name="Miyauchi S."/>
            <person name="Rancon A."/>
            <person name="Drula E."/>
            <person name="Hage H."/>
            <person name="Chaduli D."/>
            <person name="Favel A."/>
            <person name="Grisel S."/>
            <person name="Henrissat B."/>
            <person name="Herpoel-Gimbert I."/>
            <person name="Ruiz-Duenas F.J."/>
            <person name="Chevret D."/>
            <person name="Hainaut M."/>
            <person name="Lin J."/>
            <person name="Wang M."/>
            <person name="Pangilinan J."/>
            <person name="Lipzen A."/>
            <person name="Lesage-Meessen L."/>
            <person name="Navarro D."/>
            <person name="Riley R."/>
            <person name="Grigoriev I.V."/>
            <person name="Zhou S."/>
            <person name="Raouche S."/>
            <person name="Rosso M.N."/>
        </authorList>
    </citation>
    <scope>NUCLEOTIDE SEQUENCE [LARGE SCALE GENOMIC DNA]</scope>
    <source>
        <strain evidence="2 3">BRFM 1820</strain>
    </source>
</reference>
<sequence>MASRCSLSDARLLHVLPYSAHSTHSSSSPPSASLICVIAIGRSVSAPSSPSEGPRLKLSRRGSKVRFLYNLHICIGLVPMVGIAGRREYLLRLAPRPSHDCQRSTYTIAASKTVATRNGSEDGSHSRLAGTSGRRCSLAPRTTCGRTGRGASLVR</sequence>
<keyword evidence="1" id="KW-0812">Transmembrane</keyword>
<protein>
    <submittedName>
        <fullName evidence="2">Uncharacterized protein</fullName>
    </submittedName>
</protein>
<dbReference type="AlphaFoldDB" id="A0A371CZ78"/>
<organism evidence="2 3">
    <name type="scientific">Lentinus brumalis</name>
    <dbReference type="NCBI Taxonomy" id="2498619"/>
    <lineage>
        <taxon>Eukaryota</taxon>
        <taxon>Fungi</taxon>
        <taxon>Dikarya</taxon>
        <taxon>Basidiomycota</taxon>
        <taxon>Agaricomycotina</taxon>
        <taxon>Agaricomycetes</taxon>
        <taxon>Polyporales</taxon>
        <taxon>Polyporaceae</taxon>
        <taxon>Lentinus</taxon>
    </lineage>
</organism>
<dbReference type="EMBL" id="KZ857436">
    <property type="protein sequence ID" value="RDX45594.1"/>
    <property type="molecule type" value="Genomic_DNA"/>
</dbReference>
<proteinExistence type="predicted"/>
<evidence type="ECO:0000313" key="2">
    <source>
        <dbReference type="EMBL" id="RDX45594.1"/>
    </source>
</evidence>
<evidence type="ECO:0000256" key="1">
    <source>
        <dbReference type="SAM" id="Phobius"/>
    </source>
</evidence>
<keyword evidence="1" id="KW-1133">Transmembrane helix</keyword>
<evidence type="ECO:0000313" key="3">
    <source>
        <dbReference type="Proteomes" id="UP000256964"/>
    </source>
</evidence>
<accession>A0A371CZ78</accession>
<keyword evidence="1" id="KW-0472">Membrane</keyword>
<keyword evidence="3" id="KW-1185">Reference proteome</keyword>
<gene>
    <name evidence="2" type="ORF">OH76DRAFT_949174</name>
</gene>
<feature type="transmembrane region" description="Helical" evidence="1">
    <location>
        <begin position="67"/>
        <end position="85"/>
    </location>
</feature>
<dbReference type="Proteomes" id="UP000256964">
    <property type="component" value="Unassembled WGS sequence"/>
</dbReference>
<name>A0A371CZ78_9APHY</name>